<keyword evidence="5" id="KW-0175">Coiled coil</keyword>
<feature type="transmembrane region" description="Helical" evidence="6">
    <location>
        <begin position="16"/>
        <end position="38"/>
    </location>
</feature>
<feature type="transmembrane region" description="Helical" evidence="6">
    <location>
        <begin position="619"/>
        <end position="638"/>
    </location>
</feature>
<evidence type="ECO:0000313" key="8">
    <source>
        <dbReference type="EMBL" id="MBC5639416.1"/>
    </source>
</evidence>
<dbReference type="PANTHER" id="PTHR43077:SF10">
    <property type="entry name" value="TRANSPORT PERMEASE PROTEIN"/>
    <property type="match status" value="1"/>
</dbReference>
<evidence type="ECO:0000256" key="3">
    <source>
        <dbReference type="ARBA" id="ARBA00022989"/>
    </source>
</evidence>
<dbReference type="PANTHER" id="PTHR43077">
    <property type="entry name" value="TRANSPORT PERMEASE YVFS-RELATED"/>
    <property type="match status" value="1"/>
</dbReference>
<feature type="transmembrane region" description="Helical" evidence="6">
    <location>
        <begin position="673"/>
        <end position="694"/>
    </location>
</feature>
<keyword evidence="9" id="KW-1185">Reference proteome</keyword>
<keyword evidence="3 6" id="KW-1133">Transmembrane helix</keyword>
<dbReference type="NCBIfam" id="TIGR03062">
    <property type="entry name" value="pip_yhgE_Cterm"/>
    <property type="match status" value="1"/>
</dbReference>
<evidence type="ECO:0000256" key="2">
    <source>
        <dbReference type="ARBA" id="ARBA00022692"/>
    </source>
</evidence>
<dbReference type="InterPro" id="IPR017500">
    <property type="entry name" value="Phage_infect_YhgE_N"/>
</dbReference>
<keyword evidence="2 6" id="KW-0812">Transmembrane</keyword>
<name>A0A8I0DNR6_9CLOT</name>
<reference evidence="8" key="1">
    <citation type="submission" date="2020-08" db="EMBL/GenBank/DDBJ databases">
        <title>Genome public.</title>
        <authorList>
            <person name="Liu C."/>
            <person name="Sun Q."/>
        </authorList>
    </citation>
    <scope>NUCLEOTIDE SEQUENCE</scope>
    <source>
        <strain evidence="8">NSJ-42</strain>
    </source>
</reference>
<dbReference type="GO" id="GO:0016020">
    <property type="term" value="C:membrane"/>
    <property type="evidence" value="ECO:0007669"/>
    <property type="project" value="UniProtKB-SubCell"/>
</dbReference>
<dbReference type="AlphaFoldDB" id="A0A8I0DNR6"/>
<dbReference type="NCBIfam" id="TIGR03061">
    <property type="entry name" value="pip_yhgE_Nterm"/>
    <property type="match status" value="1"/>
</dbReference>
<feature type="coiled-coil region" evidence="5">
    <location>
        <begin position="338"/>
        <end position="365"/>
    </location>
</feature>
<dbReference type="Proteomes" id="UP000662088">
    <property type="component" value="Unassembled WGS sequence"/>
</dbReference>
<organism evidence="8 9">
    <name type="scientific">Clostridium lentum</name>
    <dbReference type="NCBI Taxonomy" id="2763037"/>
    <lineage>
        <taxon>Bacteria</taxon>
        <taxon>Bacillati</taxon>
        <taxon>Bacillota</taxon>
        <taxon>Clostridia</taxon>
        <taxon>Eubacteriales</taxon>
        <taxon>Clostridiaceae</taxon>
        <taxon>Clostridium</taxon>
    </lineage>
</organism>
<dbReference type="EMBL" id="JACOOQ010000003">
    <property type="protein sequence ID" value="MBC5639416.1"/>
    <property type="molecule type" value="Genomic_DNA"/>
</dbReference>
<gene>
    <name evidence="8" type="ORF">H8R92_03025</name>
</gene>
<keyword evidence="4 6" id="KW-0472">Membrane</keyword>
<feature type="transmembrane region" description="Helical" evidence="6">
    <location>
        <begin position="524"/>
        <end position="543"/>
    </location>
</feature>
<comment type="subcellular location">
    <subcellularLocation>
        <location evidence="1">Membrane</location>
        <topology evidence="1">Multi-pass membrane protein</topology>
    </subcellularLocation>
</comment>
<feature type="transmembrane region" description="Helical" evidence="6">
    <location>
        <begin position="555"/>
        <end position="576"/>
    </location>
</feature>
<dbReference type="Gene3D" id="3.40.1710.10">
    <property type="entry name" value="abc type-2 transporter like domain"/>
    <property type="match status" value="1"/>
</dbReference>
<evidence type="ECO:0000313" key="9">
    <source>
        <dbReference type="Proteomes" id="UP000662088"/>
    </source>
</evidence>
<dbReference type="InterPro" id="IPR051328">
    <property type="entry name" value="T7SS_ABC-Transporter"/>
</dbReference>
<dbReference type="InterPro" id="IPR017501">
    <property type="entry name" value="Phage_infect_YhgE_C"/>
</dbReference>
<evidence type="ECO:0000256" key="5">
    <source>
        <dbReference type="SAM" id="Coils"/>
    </source>
</evidence>
<dbReference type="Pfam" id="PF12698">
    <property type="entry name" value="ABC2_membrane_3"/>
    <property type="match status" value="1"/>
</dbReference>
<feature type="domain" description="ABC-2 type transporter transmembrane" evidence="7">
    <location>
        <begin position="355"/>
        <end position="693"/>
    </location>
</feature>
<dbReference type="InterPro" id="IPR013525">
    <property type="entry name" value="ABC2_TM"/>
</dbReference>
<evidence type="ECO:0000256" key="1">
    <source>
        <dbReference type="ARBA" id="ARBA00004141"/>
    </source>
</evidence>
<protein>
    <submittedName>
        <fullName evidence="8">YhgE/Pip domain-containing protein</fullName>
    </submittedName>
</protein>
<proteinExistence type="predicted"/>
<evidence type="ECO:0000259" key="7">
    <source>
        <dbReference type="Pfam" id="PF12698"/>
    </source>
</evidence>
<sequence>MNNIFKIYKDDIKKIFTNYAALIVFIALSILPSLYAWFNIKASWDPYGKEATSQIKIGVVNKDKGAELKGEFKNIGNQIIDQLKENDVMGWQFVSEKEAVKAVEEGSYYAMITIPEEFSENILSLITDDIKKGKIIYTVNEKVNAIAPKITVKGATAVQENVNKTVIETVSDIVLSTAKDLGIEVEGQLPKLDNLYDKLVEIQSKFKDLYETTDLAYDGVNKVADLVTNLQNDIPLITDTLNSTKGLATNLIDFITTSQGEINNIAPTIKTDIGLVKDLADEVSSYVDVVINAINTGSENANVLLGNLNTKVSGLRDYLTSIRVLVEKINGHSQNGALSDVLNNLITAENTLNQLYNEIESIKNSLANGNLIDTSKLENAKTVLNDVSNIAGNLYEKFDTEILGNINTILNTANDSAKSALEILQRAQDKLPKVEEILTTVSALCNKGNEGIKYAKDNLPRAEEIVNEVTSNVAKIKDSSDLKDLLKLIANNVEERSNYLTSPVELEENSLYPMRNYGTAMTPFYSVLSLWVGMTLLVSMFSVEAHGEYNHMEVYFGKLLLFLTIGMTQALIVALGDLYLLKIYCVNPALFVTGILFTSITFVAIVYSLVSVFGNVGKVTAIILLVLQVAGSGGTFPIQLTPKFFQIINPFLPFTYAISFARESIGGVVQSVLVKDIVIMLIYIVVAILISIFLKKPINNLLSGFTKKFHESGLGE</sequence>
<evidence type="ECO:0000256" key="6">
    <source>
        <dbReference type="SAM" id="Phobius"/>
    </source>
</evidence>
<feature type="transmembrane region" description="Helical" evidence="6">
    <location>
        <begin position="588"/>
        <end position="607"/>
    </location>
</feature>
<dbReference type="SUPFAM" id="SSF58100">
    <property type="entry name" value="Bacterial hemolysins"/>
    <property type="match status" value="1"/>
</dbReference>
<accession>A0A8I0DNR6</accession>
<comment type="caution">
    <text evidence="8">The sequence shown here is derived from an EMBL/GenBank/DDBJ whole genome shotgun (WGS) entry which is preliminary data.</text>
</comment>
<dbReference type="RefSeq" id="WP_186834691.1">
    <property type="nucleotide sequence ID" value="NZ_JACOOQ010000003.1"/>
</dbReference>
<dbReference type="GO" id="GO:0140359">
    <property type="term" value="F:ABC-type transporter activity"/>
    <property type="evidence" value="ECO:0007669"/>
    <property type="project" value="InterPro"/>
</dbReference>
<evidence type="ECO:0000256" key="4">
    <source>
        <dbReference type="ARBA" id="ARBA00023136"/>
    </source>
</evidence>